<dbReference type="PANTHER" id="PTHR15430:SF1">
    <property type="entry name" value="GLOMULIN"/>
    <property type="match status" value="1"/>
</dbReference>
<name>A0A8B9T4X8_ANAPL</name>
<evidence type="ECO:0000313" key="1">
    <source>
        <dbReference type="Ensembl" id="ENSAPLP00020015401.1"/>
    </source>
</evidence>
<dbReference type="Ensembl" id="ENSAPLT00020016610.1">
    <property type="protein sequence ID" value="ENSAPLP00020015401.1"/>
    <property type="gene ID" value="ENSAPLG00020011154.1"/>
</dbReference>
<dbReference type="InterPro" id="IPR019516">
    <property type="entry name" value="Glomulin/ALF4"/>
</dbReference>
<dbReference type="Pfam" id="PF08568">
    <property type="entry name" value="Kinetochor_Ybp2"/>
    <property type="match status" value="1"/>
</dbReference>
<dbReference type="PANTHER" id="PTHR15430">
    <property type="entry name" value="GLOMULIN"/>
    <property type="match status" value="1"/>
</dbReference>
<protein>
    <submittedName>
        <fullName evidence="1">Glomulin, FKBP associated protein</fullName>
    </submittedName>
</protein>
<dbReference type="GO" id="GO:0005737">
    <property type="term" value="C:cytoplasm"/>
    <property type="evidence" value="ECO:0007669"/>
    <property type="project" value="TreeGrafter"/>
</dbReference>
<dbReference type="AlphaFoldDB" id="A0A8B9T4X8"/>
<reference evidence="1" key="2">
    <citation type="submission" date="2025-08" db="UniProtKB">
        <authorList>
            <consortium name="Ensembl"/>
        </authorList>
    </citation>
    <scope>IDENTIFICATION</scope>
</reference>
<reference evidence="1" key="3">
    <citation type="submission" date="2025-09" db="UniProtKB">
        <authorList>
            <consortium name="Ensembl"/>
        </authorList>
    </citation>
    <scope>IDENTIFICATION</scope>
</reference>
<reference evidence="1" key="1">
    <citation type="submission" date="2019-08" db="EMBL/GenBank/DDBJ databases">
        <title>Three high-quality genomes provides insights into domestication of ducks.</title>
        <authorList>
            <person name="Hou Z.C."/>
            <person name="Zhu F."/>
            <person name="Yin Z.T."/>
            <person name="Zhang F."/>
        </authorList>
    </citation>
    <scope>NUCLEOTIDE SEQUENCE [LARGE SCALE GENOMIC DNA]</scope>
</reference>
<proteinExistence type="predicted"/>
<dbReference type="Proteomes" id="UP000694400">
    <property type="component" value="Chromosome 8"/>
</dbReference>
<accession>A0A8B9T4X8</accession>
<dbReference type="GO" id="GO:0055105">
    <property type="term" value="F:ubiquitin-protein transferase inhibitor activity"/>
    <property type="evidence" value="ECO:0007669"/>
    <property type="project" value="TreeGrafter"/>
</dbReference>
<sequence>MAVDELQAIIQRCQILEESDFRGEDFNLFQVAGQKCLEDGYAAQLLEVIQNEKNKVIIKNMGWNLISPLVRCILAYKQEDDKQEHCLKILDQLVQLCNPKELFLGLLEQIEQTSGEQVCPTVMLLLQPLQTVLLKLQNKKAYSVGLSLAMIMNQLTPLPVPYTKQQIQEDKLGLCRCCNAVVDFAKPFVNEVVKNMEKSSEYNDMELKEELLKFLEQLEGIEEHPFRHFATEIIVSVVKMNYSVCKIFIHHKGRRSYWENQEFEDIERKNSADSLACLSYLMFVQHFGINCFPMVFSPSYLLQCNMTHIEVLLNSCLLRMEDNSLSHQYLEFRDFINVPQDLVKVMTLCPIEYLRKKSLNMLQLFIDKFDAEGKYTLFRCLLKTSNHAGVQGYIIQKIKDQIHLSLTKAHDNVWFTGHHLISLLDLVLFLPEGAETDLLQNSDRIMASLNLLRYLVIKDCESENQTGVWTILAKIEKNFLKPLHVGLNMSKAHYEAEIKNKRENRRDANNSNTVCSLTVSEEKMPAMTTEMQLQVLHSALFTFDLIESVLARVEELIEVKVKAVMAENIKVN</sequence>
<organism evidence="1 2">
    <name type="scientific">Anas platyrhynchos</name>
    <name type="common">Mallard</name>
    <name type="synonym">Anas boschas</name>
    <dbReference type="NCBI Taxonomy" id="8839"/>
    <lineage>
        <taxon>Eukaryota</taxon>
        <taxon>Metazoa</taxon>
        <taxon>Chordata</taxon>
        <taxon>Craniata</taxon>
        <taxon>Vertebrata</taxon>
        <taxon>Euteleostomi</taxon>
        <taxon>Archelosauria</taxon>
        <taxon>Archosauria</taxon>
        <taxon>Dinosauria</taxon>
        <taxon>Saurischia</taxon>
        <taxon>Theropoda</taxon>
        <taxon>Coelurosauria</taxon>
        <taxon>Aves</taxon>
        <taxon>Neognathae</taxon>
        <taxon>Galloanserae</taxon>
        <taxon>Anseriformes</taxon>
        <taxon>Anatidae</taxon>
        <taxon>Anatinae</taxon>
        <taxon>Anas</taxon>
    </lineage>
</organism>
<dbReference type="InterPro" id="IPR013877">
    <property type="entry name" value="YAP-bd/ALF4/Glomulin"/>
</dbReference>
<evidence type="ECO:0000313" key="2">
    <source>
        <dbReference type="Proteomes" id="UP000694400"/>
    </source>
</evidence>